<dbReference type="OrthoDB" id="276388at2759"/>
<gene>
    <name evidence="9" type="ORF">A3Q56_04548</name>
</gene>
<dbReference type="GO" id="GO:0005524">
    <property type="term" value="F:ATP binding"/>
    <property type="evidence" value="ECO:0007669"/>
    <property type="project" value="UniProtKB-KW"/>
</dbReference>
<dbReference type="GO" id="GO:0008531">
    <property type="term" value="F:riboflavin kinase activity"/>
    <property type="evidence" value="ECO:0007669"/>
    <property type="project" value="UniProtKB-EC"/>
</dbReference>
<keyword evidence="6" id="KW-0547">Nucleotide-binding</keyword>
<keyword evidence="4" id="KW-0288">FMN</keyword>
<name>A0A177B260_9BILA</name>
<evidence type="ECO:0000313" key="10">
    <source>
        <dbReference type="Proteomes" id="UP000078046"/>
    </source>
</evidence>
<dbReference type="AlphaFoldDB" id="A0A177B260"/>
<dbReference type="InterPro" id="IPR023465">
    <property type="entry name" value="Riboflavin_kinase_dom_sf"/>
</dbReference>
<keyword evidence="5" id="KW-0808">Transferase</keyword>
<evidence type="ECO:0000256" key="1">
    <source>
        <dbReference type="ARBA" id="ARBA00005201"/>
    </source>
</evidence>
<dbReference type="InterPro" id="IPR023468">
    <property type="entry name" value="Riboflavin_kinase"/>
</dbReference>
<keyword evidence="7" id="KW-0067">ATP-binding</keyword>
<dbReference type="Pfam" id="PF01687">
    <property type="entry name" value="Flavokinase"/>
    <property type="match status" value="2"/>
</dbReference>
<evidence type="ECO:0000313" key="9">
    <source>
        <dbReference type="EMBL" id="OAF67711.1"/>
    </source>
</evidence>
<dbReference type="UniPathway" id="UPA00276">
    <property type="reaction ID" value="UER00406"/>
</dbReference>
<organism evidence="9 10">
    <name type="scientific">Intoshia linei</name>
    <dbReference type="NCBI Taxonomy" id="1819745"/>
    <lineage>
        <taxon>Eukaryota</taxon>
        <taxon>Metazoa</taxon>
        <taxon>Spiralia</taxon>
        <taxon>Lophotrochozoa</taxon>
        <taxon>Mesozoa</taxon>
        <taxon>Orthonectida</taxon>
        <taxon>Rhopaluridae</taxon>
        <taxon>Intoshia</taxon>
    </lineage>
</organism>
<comment type="caution">
    <text evidence="9">The sequence shown here is derived from an EMBL/GenBank/DDBJ whole genome shotgun (WGS) entry which is preliminary data.</text>
</comment>
<dbReference type="InterPro" id="IPR015865">
    <property type="entry name" value="Riboflavin_kinase_bac/euk"/>
</dbReference>
<evidence type="ECO:0000256" key="6">
    <source>
        <dbReference type="ARBA" id="ARBA00022741"/>
    </source>
</evidence>
<keyword evidence="10" id="KW-1185">Reference proteome</keyword>
<dbReference type="GO" id="GO:0009398">
    <property type="term" value="P:FMN biosynthetic process"/>
    <property type="evidence" value="ECO:0007669"/>
    <property type="project" value="UniProtKB-UniPathway"/>
</dbReference>
<dbReference type="SMART" id="SM00904">
    <property type="entry name" value="Flavokinase"/>
    <property type="match status" value="1"/>
</dbReference>
<protein>
    <recommendedName>
        <fullName evidence="2">riboflavin kinase</fullName>
        <ecNumber evidence="2">2.7.1.26</ecNumber>
    </recommendedName>
</protein>
<dbReference type="EMBL" id="LWCA01000592">
    <property type="protein sequence ID" value="OAF67711.1"/>
    <property type="molecule type" value="Genomic_DNA"/>
</dbReference>
<dbReference type="EC" id="2.7.1.26" evidence="2"/>
<dbReference type="PANTHER" id="PTHR22749:SF6">
    <property type="entry name" value="RIBOFLAVIN KINASE"/>
    <property type="match status" value="1"/>
</dbReference>
<evidence type="ECO:0000259" key="8">
    <source>
        <dbReference type="SMART" id="SM00904"/>
    </source>
</evidence>
<proteinExistence type="predicted"/>
<evidence type="ECO:0000256" key="7">
    <source>
        <dbReference type="ARBA" id="ARBA00022840"/>
    </source>
</evidence>
<reference evidence="9 10" key="1">
    <citation type="submission" date="2016-04" db="EMBL/GenBank/DDBJ databases">
        <title>The genome of Intoshia linei affirms orthonectids as highly simplified spiralians.</title>
        <authorList>
            <person name="Mikhailov K.V."/>
            <person name="Slusarev G.S."/>
            <person name="Nikitin M.A."/>
            <person name="Logacheva M.D."/>
            <person name="Penin A."/>
            <person name="Aleoshin V."/>
            <person name="Panchin Y.V."/>
        </authorList>
    </citation>
    <scope>NUCLEOTIDE SEQUENCE [LARGE SCALE GENOMIC DNA]</scope>
    <source>
        <strain evidence="9">Intl2013</strain>
        <tissue evidence="9">Whole animal</tissue>
    </source>
</reference>
<dbReference type="PANTHER" id="PTHR22749">
    <property type="entry name" value="RIBOFLAVIN KINASE/FMN ADENYLYLTRANSFERASE"/>
    <property type="match status" value="1"/>
</dbReference>
<evidence type="ECO:0000256" key="2">
    <source>
        <dbReference type="ARBA" id="ARBA00012105"/>
    </source>
</evidence>
<accession>A0A177B260</accession>
<comment type="pathway">
    <text evidence="1">Cofactor biosynthesis; FMN biosynthesis; FMN from riboflavin (ATP route): step 1/1.</text>
</comment>
<evidence type="ECO:0000256" key="3">
    <source>
        <dbReference type="ARBA" id="ARBA00022630"/>
    </source>
</evidence>
<dbReference type="Gene3D" id="2.40.30.30">
    <property type="entry name" value="Riboflavin kinase-like"/>
    <property type="match status" value="2"/>
</dbReference>
<keyword evidence="3" id="KW-0285">Flavoprotein</keyword>
<feature type="domain" description="Riboflavin kinase" evidence="8">
    <location>
        <begin position="9"/>
        <end position="100"/>
    </location>
</feature>
<dbReference type="GO" id="GO:0009231">
    <property type="term" value="P:riboflavin biosynthetic process"/>
    <property type="evidence" value="ECO:0007669"/>
    <property type="project" value="InterPro"/>
</dbReference>
<evidence type="ECO:0000256" key="4">
    <source>
        <dbReference type="ARBA" id="ARBA00022643"/>
    </source>
</evidence>
<dbReference type="SUPFAM" id="SSF82114">
    <property type="entry name" value="Riboflavin kinase-like"/>
    <property type="match status" value="1"/>
</dbReference>
<dbReference type="Proteomes" id="UP000078046">
    <property type="component" value="Unassembled WGS sequence"/>
</dbReference>
<evidence type="ECO:0000256" key="5">
    <source>
        <dbReference type="ARBA" id="ARBA00022679"/>
    </source>
</evidence>
<sequence length="122" mass="14226">MSNLMIQPIAHIHGKVIHGLKRGRKLGFPTANVNIKDIDPTLKEKIEECYIHNTFDFDFYDEILSIILLKHIRPMVAFSGIDALISQIQTDTKYTDNYIQNEIKVNILDKNHQTYLNKLFIR</sequence>